<sequence length="400" mass="42541">MNTPASPTLFTSFEQGGPPSGRDHSAALTPAVIGAVLVLVAGWLLLASVPRTLDEERAFASAPGCPVAEVSTECRHTVAATVTSAAADHKHHSTDYWLGIGHVQDGPGALPGRLKSGPLRAGSSARPAAGALRRVKMEGRTPVFSAVRPGATLQLTYWHGEIRYVEFRGLRQYTAADPRGGYRLPLAAALVLLSVGGACLRSAYCWIRRSEPPAHEPWRITMPLASVLLISCFAFGTPWVTGGVPTALLLTAVGAVPVLAGAVWLARRHQRRTTDTIKVTPLIPLGEQCFPGTIFGDVPYGHEEFGYLVAAPGLLAATPDPAGRIARRSVPRTLTAIRVRPPYWTDPGPRPAPGAQVVECRDGTTPVYVVTEQRYTALVLGALRRPAEAPMRASCTALWA</sequence>
<gene>
    <name evidence="3" type="ORF">Sviol_37420</name>
</gene>
<keyword evidence="2" id="KW-1133">Transmembrane helix</keyword>
<evidence type="ECO:0000313" key="3">
    <source>
        <dbReference type="EMBL" id="GHI39334.1"/>
    </source>
</evidence>
<keyword evidence="4" id="KW-1185">Reference proteome</keyword>
<feature type="compositionally biased region" description="Polar residues" evidence="1">
    <location>
        <begin position="1"/>
        <end position="14"/>
    </location>
</feature>
<dbReference type="EMBL" id="BNDY01000012">
    <property type="protein sequence ID" value="GHI39334.1"/>
    <property type="molecule type" value="Genomic_DNA"/>
</dbReference>
<accession>A0ABQ3QPX4</accession>
<reference evidence="3" key="1">
    <citation type="submission" date="2024-05" db="EMBL/GenBank/DDBJ databases">
        <title>Whole genome shotgun sequence of Streptomyces violascens NBRC 12920.</title>
        <authorList>
            <person name="Komaki H."/>
            <person name="Tamura T."/>
        </authorList>
    </citation>
    <scope>NUCLEOTIDE SEQUENCE</scope>
    <source>
        <strain evidence="3">NBRC 12920</strain>
    </source>
</reference>
<keyword evidence="2" id="KW-0472">Membrane</keyword>
<feature type="transmembrane region" description="Helical" evidence="2">
    <location>
        <begin position="220"/>
        <end position="240"/>
    </location>
</feature>
<name>A0ABQ3QPX4_9ACTN</name>
<evidence type="ECO:0008006" key="5">
    <source>
        <dbReference type="Google" id="ProtNLM"/>
    </source>
</evidence>
<organism evidence="3 4">
    <name type="scientific">Streptomyces violascens</name>
    <dbReference type="NCBI Taxonomy" id="67381"/>
    <lineage>
        <taxon>Bacteria</taxon>
        <taxon>Bacillati</taxon>
        <taxon>Actinomycetota</taxon>
        <taxon>Actinomycetes</taxon>
        <taxon>Kitasatosporales</taxon>
        <taxon>Streptomycetaceae</taxon>
        <taxon>Streptomyces</taxon>
    </lineage>
</organism>
<keyword evidence="2" id="KW-0812">Transmembrane</keyword>
<comment type="caution">
    <text evidence="3">The sequence shown here is derived from an EMBL/GenBank/DDBJ whole genome shotgun (WGS) entry which is preliminary data.</text>
</comment>
<protein>
    <recommendedName>
        <fullName evidence="5">Integral membrane protein</fullName>
    </recommendedName>
</protein>
<feature type="transmembrane region" description="Helical" evidence="2">
    <location>
        <begin position="246"/>
        <end position="266"/>
    </location>
</feature>
<evidence type="ECO:0000313" key="4">
    <source>
        <dbReference type="Proteomes" id="UP001050808"/>
    </source>
</evidence>
<dbReference type="Proteomes" id="UP001050808">
    <property type="component" value="Unassembled WGS sequence"/>
</dbReference>
<evidence type="ECO:0000256" key="2">
    <source>
        <dbReference type="SAM" id="Phobius"/>
    </source>
</evidence>
<proteinExistence type="predicted"/>
<feature type="region of interest" description="Disordered" evidence="1">
    <location>
        <begin position="1"/>
        <end position="24"/>
    </location>
</feature>
<dbReference type="RefSeq" id="WP_189965894.1">
    <property type="nucleotide sequence ID" value="NZ_BMUA01000014.1"/>
</dbReference>
<feature type="transmembrane region" description="Helical" evidence="2">
    <location>
        <begin position="27"/>
        <end position="47"/>
    </location>
</feature>
<evidence type="ECO:0000256" key="1">
    <source>
        <dbReference type="SAM" id="MobiDB-lite"/>
    </source>
</evidence>